<evidence type="ECO:0000313" key="3">
    <source>
        <dbReference type="Proteomes" id="UP000037043"/>
    </source>
</evidence>
<organism evidence="2 3">
    <name type="scientific">Clostridium homopropionicum DSM 5847</name>
    <dbReference type="NCBI Taxonomy" id="1121318"/>
    <lineage>
        <taxon>Bacteria</taxon>
        <taxon>Bacillati</taxon>
        <taxon>Bacillota</taxon>
        <taxon>Clostridia</taxon>
        <taxon>Eubacteriales</taxon>
        <taxon>Clostridiaceae</taxon>
        <taxon>Clostridium</taxon>
    </lineage>
</organism>
<keyword evidence="2" id="KW-0328">Glycosyltransferase</keyword>
<feature type="domain" description="Glycosyltransferase subfamily 4-like N-terminal" evidence="1">
    <location>
        <begin position="20"/>
        <end position="185"/>
    </location>
</feature>
<keyword evidence="2" id="KW-0808">Transferase</keyword>
<reference evidence="3" key="1">
    <citation type="submission" date="2015-08" db="EMBL/GenBank/DDBJ databases">
        <title>Genome sequence of the strict anaerobe Clostridium homopropionicum LuHBu1 (DSM 5847T).</title>
        <authorList>
            <person name="Poehlein A."/>
            <person name="Beck M."/>
            <person name="Schiel-Bengelsdorf B."/>
            <person name="Bengelsdorf F.R."/>
            <person name="Daniel R."/>
            <person name="Duerre P."/>
        </authorList>
    </citation>
    <scope>NUCLEOTIDE SEQUENCE [LARGE SCALE GENOMIC DNA]</scope>
    <source>
        <strain evidence="3">DSM 5847</strain>
    </source>
</reference>
<dbReference type="InterPro" id="IPR028098">
    <property type="entry name" value="Glyco_trans_4-like_N"/>
</dbReference>
<dbReference type="Pfam" id="PF13439">
    <property type="entry name" value="Glyco_transf_4"/>
    <property type="match status" value="1"/>
</dbReference>
<dbReference type="GO" id="GO:0004373">
    <property type="term" value="F:alpha-1,4-glucan glucosyltransferase (UDP-glucose donor) activity"/>
    <property type="evidence" value="ECO:0007669"/>
    <property type="project" value="UniProtKB-EC"/>
</dbReference>
<dbReference type="Proteomes" id="UP000037043">
    <property type="component" value="Unassembled WGS sequence"/>
</dbReference>
<evidence type="ECO:0000313" key="2">
    <source>
        <dbReference type="EMBL" id="KOA21285.1"/>
    </source>
</evidence>
<proteinExistence type="predicted"/>
<dbReference type="AlphaFoldDB" id="A0A0L6ZE87"/>
<dbReference type="STRING" id="36844.SAMN04488501_107161"/>
<dbReference type="EMBL" id="LHUR01000010">
    <property type="protein sequence ID" value="KOA21285.1"/>
    <property type="molecule type" value="Genomic_DNA"/>
</dbReference>
<comment type="caution">
    <text evidence="2">The sequence shown here is derived from an EMBL/GenBank/DDBJ whole genome shotgun (WGS) entry which is preliminary data.</text>
</comment>
<gene>
    <name evidence="2" type="ORF">CLHOM_04150</name>
</gene>
<sequence length="204" mass="23712">MKIIMLTFKYPPCTGSISDYVYFLAKGLIDLGHEIHLITIENNMCPIKEDQNGIFIARVKASFPYTEDYTKWVLQVNFSMLEECIRIIEKYGKPDLIHAHDWHTSFAAKTIKWAYNIPLVCNVHSTEFERNGSINTDSRRFISSTEWTLVYEAKKIIVSSEYLKSQIKDIYSIPKEKIKCINNEIILDKNISKEVGQIYEGIFL</sequence>
<dbReference type="SUPFAM" id="SSF53756">
    <property type="entry name" value="UDP-Glycosyltransferase/glycogen phosphorylase"/>
    <property type="match status" value="1"/>
</dbReference>
<dbReference type="EC" id="2.4.1.11" evidence="2"/>
<evidence type="ECO:0000259" key="1">
    <source>
        <dbReference type="Pfam" id="PF13439"/>
    </source>
</evidence>
<name>A0A0L6ZE87_9CLOT</name>
<accession>A0A0L6ZE87</accession>
<keyword evidence="3" id="KW-1185">Reference proteome</keyword>
<dbReference type="RefSeq" id="WP_052220014.1">
    <property type="nucleotide sequence ID" value="NZ_LHUR01000010.1"/>
</dbReference>
<dbReference type="PATRIC" id="fig|1121318.3.peg.420"/>
<protein>
    <submittedName>
        <fullName evidence="2">Glycogen synthase</fullName>
        <ecNumber evidence="2">2.4.1.11</ecNumber>
    </submittedName>
</protein>
<dbReference type="Gene3D" id="3.40.50.2000">
    <property type="entry name" value="Glycogen Phosphorylase B"/>
    <property type="match status" value="1"/>
</dbReference>
<dbReference type="CDD" id="cd03801">
    <property type="entry name" value="GT4_PimA-like"/>
    <property type="match status" value="1"/>
</dbReference>